<gene>
    <name evidence="1" type="ORF">ENS31_14050</name>
</gene>
<proteinExistence type="predicted"/>
<comment type="caution">
    <text evidence="1">The sequence shown here is derived from an EMBL/GenBank/DDBJ whole genome shotgun (WGS) entry which is preliminary data.</text>
</comment>
<dbReference type="AlphaFoldDB" id="A0A7V2ZMH9"/>
<sequence>MKTRCLVLLFLIVIIAGNSFVQRTQFYIKSTVGGLYPKEIEGLPAYFATLFDNSLKEKYSCTTVLTTSDVRDLLGWERQRQLLGSGSEESQKSLAEALGVDYLVSFEVSVAVGEKFIASGTLIPRRAKPVFPLIKASAYSNYSKESFDQIDANLKEVAKKLVDGLKKYEICPFKGEINVKITSTKKDEQTEEYPTYCNGVDGTYHKTTTINNYSENDWTIKKIGKESADGTVLFNLSEELTIDEINPCYECSPTKQGQRTYYAKTTTYADIQKSTAGNNSSDIIVDSARVILNFLDDGTYTVRIKAASKLGTKKTIEEVKAQGVCDNINEPPKKTTNKIDEGLYELLGPFTGTAEDKVLSQKDTIKRVDPVSKEETTIEYEFYLTRD</sequence>
<protein>
    <submittedName>
        <fullName evidence="1">Uncharacterized protein</fullName>
    </submittedName>
</protein>
<organism evidence="1">
    <name type="scientific">Ignavibacterium album</name>
    <dbReference type="NCBI Taxonomy" id="591197"/>
    <lineage>
        <taxon>Bacteria</taxon>
        <taxon>Pseudomonadati</taxon>
        <taxon>Ignavibacteriota</taxon>
        <taxon>Ignavibacteria</taxon>
        <taxon>Ignavibacteriales</taxon>
        <taxon>Ignavibacteriaceae</taxon>
        <taxon>Ignavibacterium</taxon>
    </lineage>
</organism>
<evidence type="ECO:0000313" key="1">
    <source>
        <dbReference type="EMBL" id="HFI92637.1"/>
    </source>
</evidence>
<accession>A0A7V2ZMH9</accession>
<name>A0A7V2ZMH9_9BACT</name>
<dbReference type="EMBL" id="DSUJ01000011">
    <property type="protein sequence ID" value="HFI92637.1"/>
    <property type="molecule type" value="Genomic_DNA"/>
</dbReference>
<reference evidence="1" key="1">
    <citation type="journal article" date="2020" name="mSystems">
        <title>Genome- and Community-Level Interaction Insights into Carbon Utilization and Element Cycling Functions of Hydrothermarchaeota in Hydrothermal Sediment.</title>
        <authorList>
            <person name="Zhou Z."/>
            <person name="Liu Y."/>
            <person name="Xu W."/>
            <person name="Pan J."/>
            <person name="Luo Z.H."/>
            <person name="Li M."/>
        </authorList>
    </citation>
    <scope>NUCLEOTIDE SEQUENCE [LARGE SCALE GENOMIC DNA]</scope>
    <source>
        <strain evidence="1">SpSt-479</strain>
    </source>
</reference>